<comment type="similarity">
    <text evidence="2">Belongs to the PBP/GOBP family.</text>
</comment>
<feature type="region of interest" description="Disordered" evidence="4">
    <location>
        <begin position="253"/>
        <end position="275"/>
    </location>
</feature>
<feature type="compositionally biased region" description="Acidic residues" evidence="4">
    <location>
        <begin position="57"/>
        <end position="73"/>
    </location>
</feature>
<evidence type="ECO:0000256" key="3">
    <source>
        <dbReference type="ARBA" id="ARBA00022525"/>
    </source>
</evidence>
<evidence type="ECO:0000256" key="5">
    <source>
        <dbReference type="SAM" id="SignalP"/>
    </source>
</evidence>
<evidence type="ECO:0000256" key="1">
    <source>
        <dbReference type="ARBA" id="ARBA00004613"/>
    </source>
</evidence>
<feature type="region of interest" description="Disordered" evidence="4">
    <location>
        <begin position="54"/>
        <end position="88"/>
    </location>
</feature>
<dbReference type="InterPro" id="IPR052295">
    <property type="entry name" value="Odorant-binding_protein"/>
</dbReference>
<evidence type="ECO:0000256" key="2">
    <source>
        <dbReference type="ARBA" id="ARBA00008098"/>
    </source>
</evidence>
<organism evidence="6">
    <name type="scientific">Lygus hesperus</name>
    <name type="common">Western plant bug</name>
    <dbReference type="NCBI Taxonomy" id="30085"/>
    <lineage>
        <taxon>Eukaryota</taxon>
        <taxon>Metazoa</taxon>
        <taxon>Ecdysozoa</taxon>
        <taxon>Arthropoda</taxon>
        <taxon>Hexapoda</taxon>
        <taxon>Insecta</taxon>
        <taxon>Pterygota</taxon>
        <taxon>Neoptera</taxon>
        <taxon>Paraneoptera</taxon>
        <taxon>Hemiptera</taxon>
        <taxon>Heteroptera</taxon>
        <taxon>Panheteroptera</taxon>
        <taxon>Cimicomorpha</taxon>
        <taxon>Miridae</taxon>
        <taxon>Mirini</taxon>
        <taxon>Lygus</taxon>
    </lineage>
</organism>
<feature type="chain" id="PRO_5005519400" evidence="5">
    <location>
        <begin position="24"/>
        <end position="275"/>
    </location>
</feature>
<feature type="signal peptide" evidence="5">
    <location>
        <begin position="1"/>
        <end position="23"/>
    </location>
</feature>
<dbReference type="PANTHER" id="PTHR21066:SF17">
    <property type="entry name" value="AGAP011368-PA"/>
    <property type="match status" value="1"/>
</dbReference>
<keyword evidence="5" id="KW-0732">Signal</keyword>
<dbReference type="Gene3D" id="1.10.238.270">
    <property type="match status" value="1"/>
</dbReference>
<proteinExistence type="inferred from homology"/>
<dbReference type="GO" id="GO:0005576">
    <property type="term" value="C:extracellular region"/>
    <property type="evidence" value="ECO:0007669"/>
    <property type="project" value="UniProtKB-SubCell"/>
</dbReference>
<dbReference type="PANTHER" id="PTHR21066">
    <property type="entry name" value="ODORANT-BINDING PROTEIN 59A-RELATED"/>
    <property type="match status" value="1"/>
</dbReference>
<evidence type="ECO:0000256" key="4">
    <source>
        <dbReference type="SAM" id="MobiDB-lite"/>
    </source>
</evidence>
<dbReference type="AlphaFoldDB" id="A0A0K8SLA7"/>
<accession>A0A0K8SLA7</accession>
<name>A0A0K8SLA7_LYGHE</name>
<reference evidence="6" key="1">
    <citation type="submission" date="2014-09" db="EMBL/GenBank/DDBJ databases">
        <authorList>
            <person name="Magalhaes I.L.F."/>
            <person name="Oliveira U."/>
            <person name="Santos F.R."/>
            <person name="Vidigal T.H.D.A."/>
            <person name="Brescovit A.D."/>
            <person name="Santos A.J."/>
        </authorList>
    </citation>
    <scope>NUCLEOTIDE SEQUENCE</scope>
</reference>
<evidence type="ECO:0000313" key="6">
    <source>
        <dbReference type="EMBL" id="JAG54033.1"/>
    </source>
</evidence>
<dbReference type="GO" id="GO:0005549">
    <property type="term" value="F:odorant binding"/>
    <property type="evidence" value="ECO:0007669"/>
    <property type="project" value="InterPro"/>
</dbReference>
<feature type="non-terminal residue" evidence="6">
    <location>
        <position position="1"/>
    </location>
</feature>
<feature type="compositionally biased region" description="Basic and acidic residues" evidence="4">
    <location>
        <begin position="264"/>
        <end position="275"/>
    </location>
</feature>
<keyword evidence="3" id="KW-0964">Secreted</keyword>
<comment type="subcellular location">
    <subcellularLocation>
        <location evidence="1">Secreted</location>
    </subcellularLocation>
</comment>
<sequence length="275" mass="31135">LGANETMKTVLLCAVIAVSACFAYDFSDPEFNRIIDDELLDVVEGKDMLLRTRRDVDDEDERSAGYEQDEGEDPTGLPSDPSDHHKGGHCKKHHKSCCGKTPLPISLGQHGKNESMRSTGSECFEEVDAKLGNKTSWESDMDPYNCEKVKRMKKRHYCLHECKAKKLGVANEEGVLDFPKVKDLLLSRVNETWQKDILGQAADTCANSKFDQTWKDDTEEYKCNPQAIQFKHCVWKQVEMKCPEEHQNTGRHCKKLRSKISSETSKDSTAKETSV</sequence>
<dbReference type="InterPro" id="IPR036728">
    <property type="entry name" value="PBP_GOBP_sf"/>
</dbReference>
<dbReference type="EMBL" id="GBRD01011791">
    <property type="protein sequence ID" value="JAG54033.1"/>
    <property type="molecule type" value="Transcribed_RNA"/>
</dbReference>
<protein>
    <submittedName>
        <fullName evidence="6">Uncharacterized protein</fullName>
    </submittedName>
</protein>
<dbReference type="SUPFAM" id="SSF47565">
    <property type="entry name" value="Insect pheromone/odorant-binding proteins"/>
    <property type="match status" value="1"/>
</dbReference>